<comment type="caution">
    <text evidence="15">The sequence shown here is derived from an EMBL/GenBank/DDBJ whole genome shotgun (WGS) entry which is preliminary data.</text>
</comment>
<dbReference type="AlphaFoldDB" id="A0A543PS53"/>
<evidence type="ECO:0000313" key="16">
    <source>
        <dbReference type="Proteomes" id="UP000320085"/>
    </source>
</evidence>
<evidence type="ECO:0000313" key="15">
    <source>
        <dbReference type="EMBL" id="TQN46899.1"/>
    </source>
</evidence>
<evidence type="ECO:0000259" key="13">
    <source>
        <dbReference type="Pfam" id="PF02852"/>
    </source>
</evidence>
<keyword evidence="9" id="KW-0547">Nucleotide-binding</keyword>
<sequence>MSDQTGDPDHSGQSAPSGQSRQSAQTEHFDLAIIGTGSGNSLVTPDFEGKRVAVIEGGTFGGTCLNVGCIPTKMFVYAAEVASSARDAARFGVDATVHGVRWADVRDRIFQRIDPIAEGGKRYRIEGPGTTAFLGHARFTGDRSLTVELTDGGERTLTADQVVIAAGAHPVVPDVVRESGVPFHTSDTIMRIDALPEHLVIIGGGYIGVEMAHVFASFGVRVSIVARGPLLVRHLDEEIARRFTALARDQWDVRTGTTVTAVERGGSGVRLHLEDETGSSVLEGDLLLVATGREPNTADLGATAGGIRLHDDGRVVVDEVGRTSAPGVWALGDVSSPHQLKHVANAEARAIAHNLVHPDDLRPLPTEPVPAGIFSHPQVATVGLTEEECVERGLAHVSFVQSYGDTAYGWAMEDTTSVCKLIADPATGLLLGAHLMGPHATTLIQPLVQAMSFGQTVHDVAGGQYWIHPALAEVVENALLGLAV</sequence>
<dbReference type="OrthoDB" id="4797035at2"/>
<dbReference type="InterPro" id="IPR012999">
    <property type="entry name" value="Pyr_OxRdtase_I_AS"/>
</dbReference>
<dbReference type="GO" id="GO:0000166">
    <property type="term" value="F:nucleotide binding"/>
    <property type="evidence" value="ECO:0007669"/>
    <property type="project" value="UniProtKB-KW"/>
</dbReference>
<dbReference type="Pfam" id="PF07992">
    <property type="entry name" value="Pyr_redox_2"/>
    <property type="match status" value="1"/>
</dbReference>
<dbReference type="Gene3D" id="3.50.50.60">
    <property type="entry name" value="FAD/NAD(P)-binding domain"/>
    <property type="match status" value="2"/>
</dbReference>
<feature type="region of interest" description="Disordered" evidence="12">
    <location>
        <begin position="1"/>
        <end position="25"/>
    </location>
</feature>
<dbReference type="InterPro" id="IPR004099">
    <property type="entry name" value="Pyr_nucl-diS_OxRdtase_dimer"/>
</dbReference>
<evidence type="ECO:0000259" key="14">
    <source>
        <dbReference type="Pfam" id="PF07992"/>
    </source>
</evidence>
<comment type="similarity">
    <text evidence="1 11">Belongs to the class-I pyridine nucleotide-disulfide oxidoreductase family.</text>
</comment>
<protein>
    <submittedName>
        <fullName evidence="15">Mycothione reductase</fullName>
    </submittedName>
</protein>
<evidence type="ECO:0000256" key="12">
    <source>
        <dbReference type="SAM" id="MobiDB-lite"/>
    </source>
</evidence>
<dbReference type="SUPFAM" id="SSF51905">
    <property type="entry name" value="FAD/NAD(P)-binding domain"/>
    <property type="match status" value="1"/>
</dbReference>
<evidence type="ECO:0000256" key="3">
    <source>
        <dbReference type="ARBA" id="ARBA00022827"/>
    </source>
</evidence>
<dbReference type="PRINTS" id="PR00411">
    <property type="entry name" value="PNDRDTASEI"/>
</dbReference>
<dbReference type="InterPro" id="IPR001100">
    <property type="entry name" value="Pyr_nuc-diS_OxRdtase"/>
</dbReference>
<evidence type="ECO:0000256" key="8">
    <source>
        <dbReference type="PIRSR" id="PIRSR000350-2"/>
    </source>
</evidence>
<dbReference type="NCBIfam" id="TIGR03452">
    <property type="entry name" value="mycothione_red"/>
    <property type="match status" value="1"/>
</dbReference>
<evidence type="ECO:0000256" key="4">
    <source>
        <dbReference type="ARBA" id="ARBA00022857"/>
    </source>
</evidence>
<keyword evidence="2 11" id="KW-0285">Flavoprotein</keyword>
<dbReference type="PRINTS" id="PR00368">
    <property type="entry name" value="FADPNR"/>
</dbReference>
<feature type="binding site" evidence="9">
    <location>
        <position position="292"/>
    </location>
    <ligand>
        <name>NAD(+)</name>
        <dbReference type="ChEBI" id="CHEBI:57540"/>
    </ligand>
</feature>
<keyword evidence="7 11" id="KW-0676">Redox-active center</keyword>
<keyword evidence="5 11" id="KW-0560">Oxidoreductase</keyword>
<evidence type="ECO:0000256" key="10">
    <source>
        <dbReference type="PIRSR" id="PIRSR000350-4"/>
    </source>
</evidence>
<feature type="domain" description="FAD/NAD(P)-binding" evidence="14">
    <location>
        <begin position="30"/>
        <end position="348"/>
    </location>
</feature>
<keyword evidence="6" id="KW-1015">Disulfide bond</keyword>
<dbReference type="Gene3D" id="3.30.390.30">
    <property type="match status" value="1"/>
</dbReference>
<dbReference type="PROSITE" id="PS00076">
    <property type="entry name" value="PYRIDINE_REDOX_1"/>
    <property type="match status" value="1"/>
</dbReference>
<keyword evidence="3 9" id="KW-0274">FAD</keyword>
<feature type="domain" description="Pyridine nucleotide-disulphide oxidoreductase dimerisation" evidence="13">
    <location>
        <begin position="369"/>
        <end position="478"/>
    </location>
</feature>
<dbReference type="Proteomes" id="UP000320085">
    <property type="component" value="Unassembled WGS sequence"/>
</dbReference>
<keyword evidence="4" id="KW-0521">NADP</keyword>
<evidence type="ECO:0000256" key="7">
    <source>
        <dbReference type="ARBA" id="ARBA00023284"/>
    </source>
</evidence>
<feature type="disulfide bond" description="Redox-active" evidence="10">
    <location>
        <begin position="64"/>
        <end position="69"/>
    </location>
</feature>
<keyword evidence="9" id="KW-0520">NAD</keyword>
<organism evidence="15 16">
    <name type="scientific">Humibacillus xanthopallidus</name>
    <dbReference type="NCBI Taxonomy" id="412689"/>
    <lineage>
        <taxon>Bacteria</taxon>
        <taxon>Bacillati</taxon>
        <taxon>Actinomycetota</taxon>
        <taxon>Actinomycetes</taxon>
        <taxon>Micrococcales</taxon>
        <taxon>Intrasporangiaceae</taxon>
        <taxon>Humibacillus</taxon>
    </lineage>
</organism>
<dbReference type="PIRSF" id="PIRSF000350">
    <property type="entry name" value="Mercury_reductase_MerA"/>
    <property type="match status" value="1"/>
</dbReference>
<dbReference type="EMBL" id="VFQF01000002">
    <property type="protein sequence ID" value="TQN46899.1"/>
    <property type="molecule type" value="Genomic_DNA"/>
</dbReference>
<dbReference type="NCBIfam" id="NF005884">
    <property type="entry name" value="PRK07846.1"/>
    <property type="match status" value="1"/>
</dbReference>
<dbReference type="InterPro" id="IPR023753">
    <property type="entry name" value="FAD/NAD-binding_dom"/>
</dbReference>
<feature type="binding site" evidence="9">
    <location>
        <begin position="203"/>
        <end position="210"/>
    </location>
    <ligand>
        <name>NAD(+)</name>
        <dbReference type="ChEBI" id="CHEBI:57540"/>
    </ligand>
</feature>
<dbReference type="InterPro" id="IPR016156">
    <property type="entry name" value="FAD/NAD-linked_Rdtase_dimer_sf"/>
</dbReference>
<evidence type="ECO:0000256" key="2">
    <source>
        <dbReference type="ARBA" id="ARBA00022630"/>
    </source>
</evidence>
<dbReference type="GO" id="GO:0016668">
    <property type="term" value="F:oxidoreductase activity, acting on a sulfur group of donors, NAD(P) as acceptor"/>
    <property type="evidence" value="ECO:0007669"/>
    <property type="project" value="InterPro"/>
</dbReference>
<comment type="cofactor">
    <cofactor evidence="9">
        <name>FAD</name>
        <dbReference type="ChEBI" id="CHEBI:57692"/>
    </cofactor>
    <text evidence="9">Binds 1 FAD per subunit.</text>
</comment>
<dbReference type="PANTHER" id="PTHR43014">
    <property type="entry name" value="MERCURIC REDUCTASE"/>
    <property type="match status" value="1"/>
</dbReference>
<feature type="binding site" evidence="9">
    <location>
        <position position="73"/>
    </location>
    <ligand>
        <name>FAD</name>
        <dbReference type="ChEBI" id="CHEBI:57692"/>
    </ligand>
</feature>
<evidence type="ECO:0000256" key="1">
    <source>
        <dbReference type="ARBA" id="ARBA00007532"/>
    </source>
</evidence>
<dbReference type="Pfam" id="PF02852">
    <property type="entry name" value="Pyr_redox_dim"/>
    <property type="match status" value="1"/>
</dbReference>
<evidence type="ECO:0000256" key="5">
    <source>
        <dbReference type="ARBA" id="ARBA00023002"/>
    </source>
</evidence>
<evidence type="ECO:0000256" key="6">
    <source>
        <dbReference type="ARBA" id="ARBA00023157"/>
    </source>
</evidence>
<evidence type="ECO:0000256" key="11">
    <source>
        <dbReference type="RuleBase" id="RU003691"/>
    </source>
</evidence>
<gene>
    <name evidence="15" type="ORF">FHX52_3631</name>
</gene>
<dbReference type="RefSeq" id="WP_141823628.1">
    <property type="nucleotide sequence ID" value="NZ_BAAAQC010000012.1"/>
</dbReference>
<feature type="active site" description="Proton acceptor" evidence="8">
    <location>
        <position position="468"/>
    </location>
</feature>
<name>A0A543PS53_9MICO</name>
<dbReference type="InterPro" id="IPR017817">
    <property type="entry name" value="Mycothione_reductase"/>
</dbReference>
<dbReference type="InterPro" id="IPR036188">
    <property type="entry name" value="FAD/NAD-bd_sf"/>
</dbReference>
<evidence type="ECO:0000256" key="9">
    <source>
        <dbReference type="PIRSR" id="PIRSR000350-3"/>
    </source>
</evidence>
<dbReference type="SUPFAM" id="SSF55424">
    <property type="entry name" value="FAD/NAD-linked reductases, dimerisation (C-terminal) domain"/>
    <property type="match status" value="1"/>
</dbReference>
<accession>A0A543PS53</accession>
<proteinExistence type="inferred from homology"/>
<feature type="binding site" evidence="9">
    <location>
        <position position="333"/>
    </location>
    <ligand>
        <name>FAD</name>
        <dbReference type="ChEBI" id="CHEBI:57692"/>
    </ligand>
</feature>
<reference evidence="15 16" key="1">
    <citation type="submission" date="2019-06" db="EMBL/GenBank/DDBJ databases">
        <title>Sequencing the genomes of 1000 actinobacteria strains.</title>
        <authorList>
            <person name="Klenk H.-P."/>
        </authorList>
    </citation>
    <scope>NUCLEOTIDE SEQUENCE [LARGE SCALE GENOMIC DNA]</scope>
    <source>
        <strain evidence="15 16">DSM 21776</strain>
    </source>
</reference>